<dbReference type="Pfam" id="PF01462">
    <property type="entry name" value="LRRNT"/>
    <property type="match status" value="1"/>
</dbReference>
<gene>
    <name evidence="9" type="primary">sli_1</name>
    <name evidence="9" type="ORF">FJT64_018547</name>
</gene>
<feature type="domain" description="LRRCT" evidence="8">
    <location>
        <begin position="278"/>
        <end position="326"/>
    </location>
</feature>
<dbReference type="Proteomes" id="UP000440578">
    <property type="component" value="Unassembled WGS sequence"/>
</dbReference>
<evidence type="ECO:0000259" key="7">
    <source>
        <dbReference type="SMART" id="SM00013"/>
    </source>
</evidence>
<dbReference type="GO" id="GO:0007166">
    <property type="term" value="P:cell surface receptor signaling pathway"/>
    <property type="evidence" value="ECO:0007669"/>
    <property type="project" value="TreeGrafter"/>
</dbReference>
<sequence>MRHHTTPHEVVRCIVTNTNAAPKAAAKAKQKKPTAPAPWGQDELPNAPPPNSRAIRPDAFRAVCDTMVQGLGKKPRSIGADVAILENGDDHDQRVVPSRRENRVILTRGRQPHRRMAGLVSTGLCYRVDAEKAADQLEEVVIREANAPPPLPDDLVQVIDANEDVDLSDRAVICHVQQLEGNNLTVIRQADFRDLRQLRSLNLAHNDIHLLEEASFADLTRLEKLRLNNNHIRHLPAALLASLGNLQKLRLGGNRLQHLSARLLHHSPRLRVVTLEGNPLVCDCHLSWLVRLARGGLLDSGAVCHAPYQLVGRGLRSLAAEQLKCDADSRPPDSQCAPESLCPEECVCSQGSVDCRDRGLEVIPKHIPLDTIEL</sequence>
<dbReference type="InterPro" id="IPR001611">
    <property type="entry name" value="Leu-rich_rpt"/>
</dbReference>
<dbReference type="InterPro" id="IPR002782">
    <property type="entry name" value="Mut7-C_RNAse_dom"/>
</dbReference>
<keyword evidence="3" id="KW-0732">Signal</keyword>
<dbReference type="SMART" id="SM00013">
    <property type="entry name" value="LRRNT"/>
    <property type="match status" value="1"/>
</dbReference>
<dbReference type="InterPro" id="IPR000483">
    <property type="entry name" value="Cys-rich_flank_reg_C"/>
</dbReference>
<evidence type="ECO:0000256" key="6">
    <source>
        <dbReference type="SAM" id="MobiDB-lite"/>
    </source>
</evidence>
<evidence type="ECO:0000259" key="8">
    <source>
        <dbReference type="SMART" id="SM00082"/>
    </source>
</evidence>
<dbReference type="GO" id="GO:0005886">
    <property type="term" value="C:plasma membrane"/>
    <property type="evidence" value="ECO:0007669"/>
    <property type="project" value="TreeGrafter"/>
</dbReference>
<evidence type="ECO:0000256" key="5">
    <source>
        <dbReference type="ARBA" id="ARBA00023170"/>
    </source>
</evidence>
<evidence type="ECO:0000256" key="4">
    <source>
        <dbReference type="ARBA" id="ARBA00022737"/>
    </source>
</evidence>
<dbReference type="SUPFAM" id="SSF52058">
    <property type="entry name" value="L domain-like"/>
    <property type="match status" value="1"/>
</dbReference>
<keyword evidence="5" id="KW-0675">Receptor</keyword>
<proteinExistence type="inferred from homology"/>
<evidence type="ECO:0000256" key="3">
    <source>
        <dbReference type="ARBA" id="ARBA00022729"/>
    </source>
</evidence>
<dbReference type="InterPro" id="IPR051963">
    <property type="entry name" value="Adhesion_GPCR_A"/>
</dbReference>
<dbReference type="InterPro" id="IPR000372">
    <property type="entry name" value="LRRNT"/>
</dbReference>
<organism evidence="9 10">
    <name type="scientific">Amphibalanus amphitrite</name>
    <name type="common">Striped barnacle</name>
    <name type="synonym">Balanus amphitrite</name>
    <dbReference type="NCBI Taxonomy" id="1232801"/>
    <lineage>
        <taxon>Eukaryota</taxon>
        <taxon>Metazoa</taxon>
        <taxon>Ecdysozoa</taxon>
        <taxon>Arthropoda</taxon>
        <taxon>Crustacea</taxon>
        <taxon>Multicrustacea</taxon>
        <taxon>Cirripedia</taxon>
        <taxon>Thoracica</taxon>
        <taxon>Thoracicalcarea</taxon>
        <taxon>Balanomorpha</taxon>
        <taxon>Balanoidea</taxon>
        <taxon>Balanidae</taxon>
        <taxon>Amphibalaninae</taxon>
        <taxon>Amphibalanus</taxon>
    </lineage>
</organism>
<evidence type="ECO:0000256" key="2">
    <source>
        <dbReference type="ARBA" id="ARBA00022614"/>
    </source>
</evidence>
<keyword evidence="4" id="KW-0677">Repeat</keyword>
<keyword evidence="10" id="KW-1185">Reference proteome</keyword>
<dbReference type="PANTHER" id="PTHR45930">
    <property type="entry name" value="G-PROTEIN COUPLED RECEPTOR 124-LIKE PROTEIN"/>
    <property type="match status" value="1"/>
</dbReference>
<evidence type="ECO:0000313" key="10">
    <source>
        <dbReference type="Proteomes" id="UP000440578"/>
    </source>
</evidence>
<dbReference type="PANTHER" id="PTHR45930:SF4">
    <property type="entry name" value="ADHESION G PROTEIN-COUPLED RECEPTOR A3"/>
    <property type="match status" value="1"/>
</dbReference>
<comment type="similarity">
    <text evidence="1">Belongs to the G-protein coupled receptor 2 family. Adhesion G-protein coupled receptor (ADGR) subfamily.</text>
</comment>
<dbReference type="Pfam" id="PF13855">
    <property type="entry name" value="LRR_8"/>
    <property type="match status" value="1"/>
</dbReference>
<dbReference type="InterPro" id="IPR032675">
    <property type="entry name" value="LRR_dom_sf"/>
</dbReference>
<dbReference type="AlphaFoldDB" id="A0A6A4X2X1"/>
<dbReference type="SMART" id="SM00082">
    <property type="entry name" value="LRRCT"/>
    <property type="match status" value="1"/>
</dbReference>
<evidence type="ECO:0000256" key="1">
    <source>
        <dbReference type="ARBA" id="ARBA00007343"/>
    </source>
</evidence>
<dbReference type="EMBL" id="VIIS01000309">
    <property type="protein sequence ID" value="KAF0310450.1"/>
    <property type="molecule type" value="Genomic_DNA"/>
</dbReference>
<evidence type="ECO:0000313" key="9">
    <source>
        <dbReference type="EMBL" id="KAF0310450.1"/>
    </source>
</evidence>
<comment type="caution">
    <text evidence="9">The sequence shown here is derived from an EMBL/GenBank/DDBJ whole genome shotgun (WGS) entry which is preliminary data.</text>
</comment>
<feature type="region of interest" description="Disordered" evidence="6">
    <location>
        <begin position="21"/>
        <end position="50"/>
    </location>
</feature>
<dbReference type="OrthoDB" id="18193at2759"/>
<keyword evidence="2" id="KW-0433">Leucine-rich repeat</keyword>
<dbReference type="InterPro" id="IPR003591">
    <property type="entry name" value="Leu-rich_rpt_typical-subtyp"/>
</dbReference>
<dbReference type="Pfam" id="PF01927">
    <property type="entry name" value="Mut7-C"/>
    <property type="match status" value="1"/>
</dbReference>
<protein>
    <submittedName>
        <fullName evidence="9">Protein slit</fullName>
    </submittedName>
</protein>
<accession>A0A6A4X2X1</accession>
<feature type="domain" description="LRRNT" evidence="7">
    <location>
        <begin position="341"/>
        <end position="373"/>
    </location>
</feature>
<reference evidence="9 10" key="1">
    <citation type="submission" date="2019-07" db="EMBL/GenBank/DDBJ databases">
        <title>Draft genome assembly of a fouling barnacle, Amphibalanus amphitrite (Darwin, 1854): The first reference genome for Thecostraca.</title>
        <authorList>
            <person name="Kim W."/>
        </authorList>
    </citation>
    <scope>NUCLEOTIDE SEQUENCE [LARGE SCALE GENOMIC DNA]</scope>
    <source>
        <strain evidence="9">SNU_AA5</strain>
        <tissue evidence="9">Soma without cirri and trophi</tissue>
    </source>
</reference>
<dbReference type="Gene3D" id="3.80.10.10">
    <property type="entry name" value="Ribonuclease Inhibitor"/>
    <property type="match status" value="1"/>
</dbReference>
<name>A0A6A4X2X1_AMPAM</name>
<dbReference type="SMART" id="SM00369">
    <property type="entry name" value="LRR_TYP"/>
    <property type="match status" value="3"/>
</dbReference>